<proteinExistence type="predicted"/>
<evidence type="ECO:0000313" key="1">
    <source>
        <dbReference type="EMBL" id="CAJ1397282.1"/>
    </source>
</evidence>
<dbReference type="EMBL" id="CAUJNA010003261">
    <property type="protein sequence ID" value="CAJ1397282.1"/>
    <property type="molecule type" value="Genomic_DNA"/>
</dbReference>
<protein>
    <submittedName>
        <fullName evidence="1">Uncharacterized protein</fullName>
    </submittedName>
</protein>
<reference evidence="1" key="1">
    <citation type="submission" date="2023-08" db="EMBL/GenBank/DDBJ databases">
        <authorList>
            <person name="Chen Y."/>
            <person name="Shah S."/>
            <person name="Dougan E. K."/>
            <person name="Thang M."/>
            <person name="Chan C."/>
        </authorList>
    </citation>
    <scope>NUCLEOTIDE SEQUENCE</scope>
</reference>
<comment type="caution">
    <text evidence="1">The sequence shown here is derived from an EMBL/GenBank/DDBJ whole genome shotgun (WGS) entry which is preliminary data.</text>
</comment>
<dbReference type="Proteomes" id="UP001178507">
    <property type="component" value="Unassembled WGS sequence"/>
</dbReference>
<evidence type="ECO:0000313" key="2">
    <source>
        <dbReference type="Proteomes" id="UP001178507"/>
    </source>
</evidence>
<sequence>MANVSGLSVTRMDPDEVQRLLQAAYGEEYGKTGHQLAGHTVVAAEDVASAFQGGGSSLLYGTSMR</sequence>
<dbReference type="AlphaFoldDB" id="A0AA36N7Q3"/>
<organism evidence="1 2">
    <name type="scientific">Effrenium voratum</name>
    <dbReference type="NCBI Taxonomy" id="2562239"/>
    <lineage>
        <taxon>Eukaryota</taxon>
        <taxon>Sar</taxon>
        <taxon>Alveolata</taxon>
        <taxon>Dinophyceae</taxon>
        <taxon>Suessiales</taxon>
        <taxon>Symbiodiniaceae</taxon>
        <taxon>Effrenium</taxon>
    </lineage>
</organism>
<gene>
    <name evidence="1" type="ORF">EVOR1521_LOCUS21331</name>
</gene>
<name>A0AA36N7Q3_9DINO</name>
<accession>A0AA36N7Q3</accession>
<keyword evidence="2" id="KW-1185">Reference proteome</keyword>